<dbReference type="Proteomes" id="UP000663866">
    <property type="component" value="Unassembled WGS sequence"/>
</dbReference>
<dbReference type="Proteomes" id="UP000681967">
    <property type="component" value="Unassembled WGS sequence"/>
</dbReference>
<dbReference type="Proteomes" id="UP000663856">
    <property type="component" value="Unassembled WGS sequence"/>
</dbReference>
<dbReference type="Proteomes" id="UP000681720">
    <property type="component" value="Unassembled WGS sequence"/>
</dbReference>
<proteinExistence type="predicted"/>
<evidence type="ECO:0000256" key="1">
    <source>
        <dbReference type="SAM" id="Phobius"/>
    </source>
</evidence>
<dbReference type="EMBL" id="CAJOBH010001252">
    <property type="protein sequence ID" value="CAF3844299.1"/>
    <property type="molecule type" value="Genomic_DNA"/>
</dbReference>
<dbReference type="EMBL" id="CAJNOV010004099">
    <property type="protein sequence ID" value="CAF1162466.1"/>
    <property type="molecule type" value="Genomic_DNA"/>
</dbReference>
<keyword evidence="1" id="KW-0472">Membrane</keyword>
<evidence type="ECO:0000313" key="5">
    <source>
        <dbReference type="EMBL" id="CAF3844299.1"/>
    </source>
</evidence>
<sequence>MPSWKINCLKSEDGPHPSISTDETNKIESTSLLTDLQCTDNPIAVSTIGIHSLPSSPSVINRREQKQRYYHHTSISKCSPIPPFAFLFFVMLFFINR</sequence>
<dbReference type="EMBL" id="CAJNOW010000746">
    <property type="protein sequence ID" value="CAF1290662.1"/>
    <property type="molecule type" value="Genomic_DNA"/>
</dbReference>
<dbReference type="Proteomes" id="UP000663834">
    <property type="component" value="Unassembled WGS sequence"/>
</dbReference>
<name>A0A815D070_9BILA</name>
<evidence type="ECO:0000313" key="3">
    <source>
        <dbReference type="EMBL" id="CAF1290662.1"/>
    </source>
</evidence>
<dbReference type="AlphaFoldDB" id="A0A815D070"/>
<evidence type="ECO:0000313" key="7">
    <source>
        <dbReference type="EMBL" id="CAF3965747.1"/>
    </source>
</evidence>
<gene>
    <name evidence="5" type="ORF">BYL167_LOCUS5476</name>
    <name evidence="2" type="ORF">CJN711_LOCUS10081</name>
    <name evidence="6" type="ORF">GIL414_LOCUS8903</name>
    <name evidence="3" type="ORF">KQP761_LOCUS4260</name>
    <name evidence="7" type="ORF">OVN521_LOCUS13074</name>
    <name evidence="4" type="ORF">WKI299_LOCUS14200</name>
</gene>
<reference evidence="3" key="1">
    <citation type="submission" date="2021-02" db="EMBL/GenBank/DDBJ databases">
        <authorList>
            <person name="Nowell W R."/>
        </authorList>
    </citation>
    <scope>NUCLEOTIDE SEQUENCE</scope>
</reference>
<dbReference type="EMBL" id="CAJOBG010001882">
    <property type="protein sequence ID" value="CAF3965747.1"/>
    <property type="molecule type" value="Genomic_DNA"/>
</dbReference>
<organism evidence="3 8">
    <name type="scientific">Rotaria magnacalcarata</name>
    <dbReference type="NCBI Taxonomy" id="392030"/>
    <lineage>
        <taxon>Eukaryota</taxon>
        <taxon>Metazoa</taxon>
        <taxon>Spiralia</taxon>
        <taxon>Gnathifera</taxon>
        <taxon>Rotifera</taxon>
        <taxon>Eurotatoria</taxon>
        <taxon>Bdelloidea</taxon>
        <taxon>Philodinida</taxon>
        <taxon>Philodinidae</taxon>
        <taxon>Rotaria</taxon>
    </lineage>
</organism>
<accession>A0A815D070</accession>
<dbReference type="Proteomes" id="UP000663855">
    <property type="component" value="Unassembled WGS sequence"/>
</dbReference>
<keyword evidence="9" id="KW-1185">Reference proteome</keyword>
<keyword evidence="1" id="KW-0812">Transmembrane</keyword>
<dbReference type="OrthoDB" id="10037660at2759"/>
<comment type="caution">
    <text evidence="3">The sequence shown here is derived from an EMBL/GenBank/DDBJ whole genome shotgun (WGS) entry which is preliminary data.</text>
</comment>
<dbReference type="EMBL" id="CAJOBJ010002951">
    <property type="protein sequence ID" value="CAF3947448.1"/>
    <property type="molecule type" value="Genomic_DNA"/>
</dbReference>
<evidence type="ECO:0000313" key="4">
    <source>
        <dbReference type="EMBL" id="CAF2071232.1"/>
    </source>
</evidence>
<evidence type="ECO:0000313" key="2">
    <source>
        <dbReference type="EMBL" id="CAF1162466.1"/>
    </source>
</evidence>
<evidence type="ECO:0000313" key="8">
    <source>
        <dbReference type="Proteomes" id="UP000663834"/>
    </source>
</evidence>
<feature type="transmembrane region" description="Helical" evidence="1">
    <location>
        <begin position="75"/>
        <end position="95"/>
    </location>
</feature>
<evidence type="ECO:0000313" key="6">
    <source>
        <dbReference type="EMBL" id="CAF3947448.1"/>
    </source>
</evidence>
<evidence type="ECO:0000313" key="9">
    <source>
        <dbReference type="Proteomes" id="UP000663866"/>
    </source>
</evidence>
<dbReference type="EMBL" id="CAJNRF010005472">
    <property type="protein sequence ID" value="CAF2071232.1"/>
    <property type="molecule type" value="Genomic_DNA"/>
</dbReference>
<protein>
    <submittedName>
        <fullName evidence="3">Uncharacterized protein</fullName>
    </submittedName>
</protein>
<keyword evidence="1" id="KW-1133">Transmembrane helix</keyword>